<organism evidence="1 2">
    <name type="scientific">Microcaecilia unicolor</name>
    <dbReference type="NCBI Taxonomy" id="1415580"/>
    <lineage>
        <taxon>Eukaryota</taxon>
        <taxon>Metazoa</taxon>
        <taxon>Chordata</taxon>
        <taxon>Craniata</taxon>
        <taxon>Vertebrata</taxon>
        <taxon>Euteleostomi</taxon>
        <taxon>Amphibia</taxon>
        <taxon>Gymnophiona</taxon>
        <taxon>Siphonopidae</taxon>
        <taxon>Microcaecilia</taxon>
    </lineage>
</organism>
<reference evidence="2" key="1">
    <citation type="submission" date="2025-08" db="UniProtKB">
        <authorList>
            <consortium name="RefSeq"/>
        </authorList>
    </citation>
    <scope>IDENTIFICATION</scope>
</reference>
<dbReference type="OrthoDB" id="6412627at2759"/>
<dbReference type="Proteomes" id="UP000515156">
    <property type="component" value="Unplaced"/>
</dbReference>
<dbReference type="GeneID" id="115459079"/>
<dbReference type="RefSeq" id="XP_030044803.1">
    <property type="nucleotide sequence ID" value="XM_030188943.1"/>
</dbReference>
<keyword evidence="1" id="KW-1185">Reference proteome</keyword>
<evidence type="ECO:0000313" key="2">
    <source>
        <dbReference type="RefSeq" id="XP_030044803.1"/>
    </source>
</evidence>
<proteinExistence type="predicted"/>
<name>A0A6P7WWV9_9AMPH</name>
<gene>
    <name evidence="2" type="primary">LOC115459079</name>
</gene>
<accession>A0A6P7WWV9</accession>
<dbReference type="AlphaFoldDB" id="A0A6P7WWV9"/>
<dbReference type="InParanoid" id="A0A6P7WWV9"/>
<dbReference type="KEGG" id="muo:115459079"/>
<sequence length="125" mass="14426">MKFLVFEDLLVRDQCRCWIRLYIVLRFGSSGGMVLETRPNPPLLFFTLAASVYSQYEVEDDWCLSVLQSYKAEHSGTFPCSVGEDMTPEGKRQLALFLARKYLKNFDTTHCTPLPASEFQMPWSL</sequence>
<protein>
    <submittedName>
        <fullName evidence="2">Phosphatidylserine lipase ABHD16A-like</fullName>
    </submittedName>
</protein>
<evidence type="ECO:0000313" key="1">
    <source>
        <dbReference type="Proteomes" id="UP000515156"/>
    </source>
</evidence>